<protein>
    <recommendedName>
        <fullName evidence="5">Dynein heavy chain</fullName>
    </recommendedName>
</protein>
<evidence type="ECO:0000259" key="2">
    <source>
        <dbReference type="Pfam" id="PF18198"/>
    </source>
</evidence>
<feature type="domain" description="Dynein heavy chain region D6 P-loop" evidence="1">
    <location>
        <begin position="114"/>
        <end position="239"/>
    </location>
</feature>
<dbReference type="Pfam" id="PF18198">
    <property type="entry name" value="AAA_lid_11"/>
    <property type="match status" value="1"/>
</dbReference>
<proteinExistence type="predicted"/>
<evidence type="ECO:0000313" key="3">
    <source>
        <dbReference type="EMBL" id="CAF4311126.1"/>
    </source>
</evidence>
<dbReference type="Gene3D" id="3.40.50.300">
    <property type="entry name" value="P-loop containing nucleotide triphosphate hydrolases"/>
    <property type="match status" value="1"/>
</dbReference>
<dbReference type="GO" id="GO:0045505">
    <property type="term" value="F:dynein intermediate chain binding"/>
    <property type="evidence" value="ECO:0007669"/>
    <property type="project" value="InterPro"/>
</dbReference>
<dbReference type="PANTHER" id="PTHR22878">
    <property type="entry name" value="DYNEIN HEAVY CHAIN 6, AXONEMAL-LIKE-RELATED"/>
    <property type="match status" value="1"/>
</dbReference>
<dbReference type="Proteomes" id="UP000663868">
    <property type="component" value="Unassembled WGS sequence"/>
</dbReference>
<evidence type="ECO:0008006" key="5">
    <source>
        <dbReference type="Google" id="ProtNLM"/>
    </source>
</evidence>
<dbReference type="GO" id="GO:0051959">
    <property type="term" value="F:dynein light intermediate chain binding"/>
    <property type="evidence" value="ECO:0007669"/>
    <property type="project" value="InterPro"/>
</dbReference>
<dbReference type="Gene3D" id="1.10.8.720">
    <property type="entry name" value="Region D6 of dynein motor"/>
    <property type="match status" value="1"/>
</dbReference>
<name>A0A820IF43_9BILA</name>
<evidence type="ECO:0000313" key="4">
    <source>
        <dbReference type="Proteomes" id="UP000663868"/>
    </source>
</evidence>
<dbReference type="PANTHER" id="PTHR22878:SF63">
    <property type="entry name" value="DYNEIN AXONEMAL HEAVY CHAIN 10"/>
    <property type="match status" value="1"/>
</dbReference>
<dbReference type="Pfam" id="PF03028">
    <property type="entry name" value="Dynein_heavy"/>
    <property type="match status" value="1"/>
</dbReference>
<dbReference type="InterPro" id="IPR027417">
    <property type="entry name" value="P-loop_NTPase"/>
</dbReference>
<gene>
    <name evidence="3" type="ORF">KXQ929_LOCUS46082</name>
</gene>
<dbReference type="InterPro" id="IPR041658">
    <property type="entry name" value="AAA_lid_11"/>
</dbReference>
<dbReference type="FunFam" id="3.40.50.300:FF:000153">
    <property type="entry name" value="Dynein axonemal heavy chain 1"/>
    <property type="match status" value="1"/>
</dbReference>
<dbReference type="GO" id="GO:0007018">
    <property type="term" value="P:microtubule-based movement"/>
    <property type="evidence" value="ECO:0007669"/>
    <property type="project" value="InterPro"/>
</dbReference>
<dbReference type="GO" id="GO:0008569">
    <property type="term" value="F:minus-end-directed microtubule motor activity"/>
    <property type="evidence" value="ECO:0007669"/>
    <property type="project" value="InterPro"/>
</dbReference>
<dbReference type="AlphaFoldDB" id="A0A820IF43"/>
<dbReference type="InterPro" id="IPR026983">
    <property type="entry name" value="DHC"/>
</dbReference>
<accession>A0A820IF43</accession>
<dbReference type="GO" id="GO:0030286">
    <property type="term" value="C:dynein complex"/>
    <property type="evidence" value="ECO:0007669"/>
    <property type="project" value="InterPro"/>
</dbReference>
<feature type="domain" description="Dynein heavy chain AAA lid" evidence="2">
    <location>
        <begin position="273"/>
        <end position="340"/>
    </location>
</feature>
<comment type="caution">
    <text evidence="3">The sequence shown here is derived from an EMBL/GenBank/DDBJ whole genome shotgun (WGS) entry which is preliminary data.</text>
</comment>
<dbReference type="InterPro" id="IPR004273">
    <property type="entry name" value="Dynein_heavy_D6_P-loop"/>
</dbReference>
<reference evidence="3" key="1">
    <citation type="submission" date="2021-02" db="EMBL/GenBank/DDBJ databases">
        <authorList>
            <person name="Nowell W R."/>
        </authorList>
    </citation>
    <scope>NUCLEOTIDE SEQUENCE</scope>
</reference>
<organism evidence="3 4">
    <name type="scientific">Adineta steineri</name>
    <dbReference type="NCBI Taxonomy" id="433720"/>
    <lineage>
        <taxon>Eukaryota</taxon>
        <taxon>Metazoa</taxon>
        <taxon>Spiralia</taxon>
        <taxon>Gnathifera</taxon>
        <taxon>Rotifera</taxon>
        <taxon>Eurotatoria</taxon>
        <taxon>Bdelloidea</taxon>
        <taxon>Adinetida</taxon>
        <taxon>Adinetidae</taxon>
        <taxon>Adineta</taxon>
    </lineage>
</organism>
<dbReference type="EMBL" id="CAJOBB010014962">
    <property type="protein sequence ID" value="CAF4311126.1"/>
    <property type="molecule type" value="Genomic_DNA"/>
</dbReference>
<evidence type="ECO:0000259" key="1">
    <source>
        <dbReference type="Pfam" id="PF03028"/>
    </source>
</evidence>
<feature type="non-terminal residue" evidence="3">
    <location>
        <position position="1"/>
    </location>
</feature>
<sequence length="357" mass="42174">SSKPLFNWLTYETWHHCLYLSKQFPEKFQNLIINIEEHPTEWKQWAEHDQLENIALPKPFDTLLNDFEKLMLIRCFSPNRIIFAINKYITKIMGEKYIIPPTVYFDSIFEQSTAQIPVIFILSPGSDPTNDIQKLAERKNQIRKIPTENGLTNEEQKTIRTLAMGQGQEKLALQVLHTAQHQGTWLLLQNCHLLLPFLNELEKELEILTKPHPDFRLWMTTEPIEKFPIGLLQKSYKVVIEPPSTLKLNLRSIFVNLNIQIFSDSDHPAYPCMIFILAFFHAIILDRRKYNKIGWSCTYDFNESDFRVSVDILKHYLNMNLEHGNLDIQWSTLRYLIGEGTFRFYNFLIDIISFFFK</sequence>
<dbReference type="InterPro" id="IPR042219">
    <property type="entry name" value="AAA_lid_11_sf"/>
</dbReference>